<reference evidence="1" key="3">
    <citation type="submission" date="2020-06" db="EMBL/GenBank/DDBJ databases">
        <title>Helianthus annuus Genome sequencing and assembly Release 2.</title>
        <authorList>
            <person name="Gouzy J."/>
            <person name="Langlade N."/>
            <person name="Munos S."/>
        </authorList>
    </citation>
    <scope>NUCLEOTIDE SEQUENCE</scope>
    <source>
        <tissue evidence="1">Leaves</tissue>
    </source>
</reference>
<dbReference type="Proteomes" id="UP000215914">
    <property type="component" value="Chromosome 8"/>
</dbReference>
<evidence type="ECO:0000313" key="1">
    <source>
        <dbReference type="EMBL" id="KAF5793989.1"/>
    </source>
</evidence>
<dbReference type="InParanoid" id="A0A251U293"/>
<accession>A0A251U293</accession>
<dbReference type="EMBL" id="MNCJ02000323">
    <property type="protein sequence ID" value="KAF5793989.1"/>
    <property type="molecule type" value="Genomic_DNA"/>
</dbReference>
<reference evidence="2" key="2">
    <citation type="submission" date="2017-02" db="EMBL/GenBank/DDBJ databases">
        <title>Sunflower complete genome.</title>
        <authorList>
            <person name="Langlade N."/>
            <person name="Munos S."/>
        </authorList>
    </citation>
    <scope>NUCLEOTIDE SEQUENCE [LARGE SCALE GENOMIC DNA]</scope>
    <source>
        <tissue evidence="2">Leaves</tissue>
    </source>
</reference>
<dbReference type="EMBL" id="CM007897">
    <property type="protein sequence ID" value="OTG17487.1"/>
    <property type="molecule type" value="Genomic_DNA"/>
</dbReference>
<organism evidence="2 3">
    <name type="scientific">Helianthus annuus</name>
    <name type="common">Common sunflower</name>
    <dbReference type="NCBI Taxonomy" id="4232"/>
    <lineage>
        <taxon>Eukaryota</taxon>
        <taxon>Viridiplantae</taxon>
        <taxon>Streptophyta</taxon>
        <taxon>Embryophyta</taxon>
        <taxon>Tracheophyta</taxon>
        <taxon>Spermatophyta</taxon>
        <taxon>Magnoliopsida</taxon>
        <taxon>eudicotyledons</taxon>
        <taxon>Gunneridae</taxon>
        <taxon>Pentapetalae</taxon>
        <taxon>asterids</taxon>
        <taxon>campanulids</taxon>
        <taxon>Asterales</taxon>
        <taxon>Asteraceae</taxon>
        <taxon>Asteroideae</taxon>
        <taxon>Heliantheae alliance</taxon>
        <taxon>Heliantheae</taxon>
        <taxon>Helianthus</taxon>
    </lineage>
</organism>
<evidence type="ECO:0000313" key="3">
    <source>
        <dbReference type="Proteomes" id="UP000215914"/>
    </source>
</evidence>
<dbReference type="AlphaFoldDB" id="A0A251U293"/>
<protein>
    <submittedName>
        <fullName evidence="2">Uncharacterized protein</fullName>
    </submittedName>
</protein>
<name>A0A251U293_HELAN</name>
<dbReference type="Gramene" id="mRNA:HanXRQr2_Chr08g0323101">
    <property type="protein sequence ID" value="mRNA:HanXRQr2_Chr08g0323101"/>
    <property type="gene ID" value="HanXRQr2_Chr08g0323101"/>
</dbReference>
<sequence length="126" mass="14197">METDTDVARMSEKQYLTGDGNSFNDPFPSVSCCAQKLFARGADEWFKHIFRGCGWVFLPKIYTIFFSRGAPTHPGLYLGPPLVSCWQLLKLESDTGDQMRGCYQILRANYISIAGRRATNCADIPF</sequence>
<proteinExistence type="predicted"/>
<keyword evidence="3" id="KW-1185">Reference proteome</keyword>
<evidence type="ECO:0000313" key="2">
    <source>
        <dbReference type="EMBL" id="OTG17487.1"/>
    </source>
</evidence>
<gene>
    <name evidence="2" type="ORF">HannXRQ_Chr08g0212721</name>
    <name evidence="1" type="ORF">HanXRQr2_Chr08g0323101</name>
</gene>
<reference evidence="1 3" key="1">
    <citation type="journal article" date="2017" name="Nature">
        <title>The sunflower genome provides insights into oil metabolism, flowering and Asterid evolution.</title>
        <authorList>
            <person name="Badouin H."/>
            <person name="Gouzy J."/>
            <person name="Grassa C.J."/>
            <person name="Murat F."/>
            <person name="Staton S.E."/>
            <person name="Cottret L."/>
            <person name="Lelandais-Briere C."/>
            <person name="Owens G.L."/>
            <person name="Carrere S."/>
            <person name="Mayjonade B."/>
            <person name="Legrand L."/>
            <person name="Gill N."/>
            <person name="Kane N.C."/>
            <person name="Bowers J.E."/>
            <person name="Hubner S."/>
            <person name="Bellec A."/>
            <person name="Berard A."/>
            <person name="Berges H."/>
            <person name="Blanchet N."/>
            <person name="Boniface M.C."/>
            <person name="Brunel D."/>
            <person name="Catrice O."/>
            <person name="Chaidir N."/>
            <person name="Claudel C."/>
            <person name="Donnadieu C."/>
            <person name="Faraut T."/>
            <person name="Fievet G."/>
            <person name="Helmstetter N."/>
            <person name="King M."/>
            <person name="Knapp S.J."/>
            <person name="Lai Z."/>
            <person name="Le Paslier M.C."/>
            <person name="Lippi Y."/>
            <person name="Lorenzon L."/>
            <person name="Mandel J.R."/>
            <person name="Marage G."/>
            <person name="Marchand G."/>
            <person name="Marquand E."/>
            <person name="Bret-Mestries E."/>
            <person name="Morien E."/>
            <person name="Nambeesan S."/>
            <person name="Nguyen T."/>
            <person name="Pegot-Espagnet P."/>
            <person name="Pouilly N."/>
            <person name="Raftis F."/>
            <person name="Sallet E."/>
            <person name="Schiex T."/>
            <person name="Thomas J."/>
            <person name="Vandecasteele C."/>
            <person name="Vares D."/>
            <person name="Vear F."/>
            <person name="Vautrin S."/>
            <person name="Crespi M."/>
            <person name="Mangin B."/>
            <person name="Burke J.M."/>
            <person name="Salse J."/>
            <person name="Munos S."/>
            <person name="Vincourt P."/>
            <person name="Rieseberg L.H."/>
            <person name="Langlade N.B."/>
        </authorList>
    </citation>
    <scope>NUCLEOTIDE SEQUENCE [LARGE SCALE GENOMIC DNA]</scope>
    <source>
        <strain evidence="3">cv. SF193</strain>
        <tissue evidence="1">Leaves</tissue>
    </source>
</reference>